<keyword evidence="4" id="KW-0732">Signal</keyword>
<feature type="signal peptide" evidence="4">
    <location>
        <begin position="1"/>
        <end position="17"/>
    </location>
</feature>
<feature type="chain" id="PRO_5041206284" evidence="4">
    <location>
        <begin position="18"/>
        <end position="292"/>
    </location>
</feature>
<dbReference type="Pfam" id="PF04909">
    <property type="entry name" value="Amidohydro_2"/>
    <property type="match status" value="1"/>
</dbReference>
<organism evidence="6 7">
    <name type="scientific">Armillaria novae-zelandiae</name>
    <dbReference type="NCBI Taxonomy" id="153914"/>
    <lineage>
        <taxon>Eukaryota</taxon>
        <taxon>Fungi</taxon>
        <taxon>Dikarya</taxon>
        <taxon>Basidiomycota</taxon>
        <taxon>Agaricomycotina</taxon>
        <taxon>Agaricomycetes</taxon>
        <taxon>Agaricomycetidae</taxon>
        <taxon>Agaricales</taxon>
        <taxon>Marasmiineae</taxon>
        <taxon>Physalacriaceae</taxon>
        <taxon>Armillaria</taxon>
    </lineage>
</organism>
<keyword evidence="1 3" id="KW-0210">Decarboxylase</keyword>
<dbReference type="InterPro" id="IPR006680">
    <property type="entry name" value="Amidohydro-rel"/>
</dbReference>
<dbReference type="Proteomes" id="UP001175227">
    <property type="component" value="Unassembled WGS sequence"/>
</dbReference>
<evidence type="ECO:0000256" key="1">
    <source>
        <dbReference type="ARBA" id="ARBA00022793"/>
    </source>
</evidence>
<dbReference type="AlphaFoldDB" id="A0AA39NXX0"/>
<name>A0AA39NXX0_9AGAR</name>
<evidence type="ECO:0000256" key="4">
    <source>
        <dbReference type="SAM" id="SignalP"/>
    </source>
</evidence>
<dbReference type="SUPFAM" id="SSF51556">
    <property type="entry name" value="Metallo-dependent hydrolases"/>
    <property type="match status" value="1"/>
</dbReference>
<dbReference type="InterPro" id="IPR032465">
    <property type="entry name" value="ACMSD"/>
</dbReference>
<feature type="domain" description="Amidohydrolase-related" evidence="5">
    <location>
        <begin position="60"/>
        <end position="276"/>
    </location>
</feature>
<dbReference type="GO" id="GO:0016787">
    <property type="term" value="F:hydrolase activity"/>
    <property type="evidence" value="ECO:0007669"/>
    <property type="project" value="InterPro"/>
</dbReference>
<evidence type="ECO:0000256" key="2">
    <source>
        <dbReference type="ARBA" id="ARBA00023239"/>
    </source>
</evidence>
<evidence type="ECO:0000313" key="6">
    <source>
        <dbReference type="EMBL" id="KAK0473883.1"/>
    </source>
</evidence>
<dbReference type="GO" id="GO:0005829">
    <property type="term" value="C:cytosol"/>
    <property type="evidence" value="ECO:0007669"/>
    <property type="project" value="TreeGrafter"/>
</dbReference>
<reference evidence="6" key="1">
    <citation type="submission" date="2023-06" db="EMBL/GenBank/DDBJ databases">
        <authorList>
            <consortium name="Lawrence Berkeley National Laboratory"/>
            <person name="Ahrendt S."/>
            <person name="Sahu N."/>
            <person name="Indic B."/>
            <person name="Wong-Bajracharya J."/>
            <person name="Merenyi Z."/>
            <person name="Ke H.-M."/>
            <person name="Monk M."/>
            <person name="Kocsube S."/>
            <person name="Drula E."/>
            <person name="Lipzen A."/>
            <person name="Balint B."/>
            <person name="Henrissat B."/>
            <person name="Andreopoulos B."/>
            <person name="Martin F.M."/>
            <person name="Harder C.B."/>
            <person name="Rigling D."/>
            <person name="Ford K.L."/>
            <person name="Foster G.D."/>
            <person name="Pangilinan J."/>
            <person name="Papanicolaou A."/>
            <person name="Barry K."/>
            <person name="LaButti K."/>
            <person name="Viragh M."/>
            <person name="Koriabine M."/>
            <person name="Yan M."/>
            <person name="Riley R."/>
            <person name="Champramary S."/>
            <person name="Plett K.L."/>
            <person name="Tsai I.J."/>
            <person name="Slot J."/>
            <person name="Sipos G."/>
            <person name="Plett J."/>
            <person name="Nagy L.G."/>
            <person name="Grigoriev I.V."/>
        </authorList>
    </citation>
    <scope>NUCLEOTIDE SEQUENCE</scope>
    <source>
        <strain evidence="6">ICMP 16352</strain>
    </source>
</reference>
<comment type="similarity">
    <text evidence="3">Belongs to the metallo-dependent hydrolases superfamily.</text>
</comment>
<evidence type="ECO:0000259" key="5">
    <source>
        <dbReference type="Pfam" id="PF04909"/>
    </source>
</evidence>
<accession>A0AA39NXX0</accession>
<protein>
    <submittedName>
        <fullName evidence="6">Amidohydrolase 2</fullName>
    </submittedName>
</protein>
<evidence type="ECO:0000313" key="7">
    <source>
        <dbReference type="Proteomes" id="UP001175227"/>
    </source>
</evidence>
<dbReference type="GO" id="GO:0019748">
    <property type="term" value="P:secondary metabolic process"/>
    <property type="evidence" value="ECO:0007669"/>
    <property type="project" value="TreeGrafter"/>
</dbReference>
<proteinExistence type="inferred from homology"/>
<dbReference type="GO" id="GO:0016831">
    <property type="term" value="F:carboxy-lyase activity"/>
    <property type="evidence" value="ECO:0007669"/>
    <property type="project" value="UniProtKB-KW"/>
</dbReference>
<dbReference type="PANTHER" id="PTHR21240">
    <property type="entry name" value="2-AMINO-3-CARBOXYLMUCONATE-6-SEMIALDEHYDE DECARBOXYLASE"/>
    <property type="match status" value="1"/>
</dbReference>
<comment type="caution">
    <text evidence="6">The sequence shown here is derived from an EMBL/GenBank/DDBJ whole genome shotgun (WGS) entry which is preliminary data.</text>
</comment>
<keyword evidence="7" id="KW-1185">Reference proteome</keyword>
<keyword evidence="2 3" id="KW-0456">Lyase</keyword>
<dbReference type="EMBL" id="JAUEPR010000030">
    <property type="protein sequence ID" value="KAK0473883.1"/>
    <property type="molecule type" value="Genomic_DNA"/>
</dbReference>
<sequence length="292" mass="32153">MKHFFLLALTAVSFVHARVWNDTGVGAIVFEEAWTTAELAATAKLSENFMVLSCAQPCIQGVSDPETAAAMAVNLNNVLADLISNNTLRFGAFAALSMHYCLSLVNDYQQSGPDNGVSNVSADTLLYYDQPEYDEFWQMVTDLDVPVYFHPRTNVPLISSLVYSHGFGLRGAAQEFAATLSTHILGLCTNGVFDRFPTLKIIVPLGIPMQRNASSYWLTNLYETTAGNFATPLLQFHKSQIGLDRIMHSIDYPFALISEGQEWVDSLADVLTSEELLGLKRGSAIKILKLDD</sequence>
<dbReference type="Gene3D" id="3.20.20.140">
    <property type="entry name" value="Metal-dependent hydrolases"/>
    <property type="match status" value="1"/>
</dbReference>
<evidence type="ECO:0000256" key="3">
    <source>
        <dbReference type="RuleBase" id="RU366045"/>
    </source>
</evidence>
<dbReference type="InterPro" id="IPR032466">
    <property type="entry name" value="Metal_Hydrolase"/>
</dbReference>
<dbReference type="PANTHER" id="PTHR21240:SF31">
    <property type="entry name" value="AMIDOHYDROLASE FAMILY PROTEIN (AFU_ORTHOLOGUE AFUA_7G05840)"/>
    <property type="match status" value="1"/>
</dbReference>
<gene>
    <name evidence="6" type="ORF">IW261DRAFT_1552858</name>
</gene>